<evidence type="ECO:0000313" key="2">
    <source>
        <dbReference type="Proteomes" id="UP000199664"/>
    </source>
</evidence>
<reference evidence="2" key="1">
    <citation type="submission" date="2016-10" db="EMBL/GenBank/DDBJ databases">
        <authorList>
            <person name="Varghese N."/>
            <person name="Submissions S."/>
        </authorList>
    </citation>
    <scope>NUCLEOTIDE SEQUENCE [LARGE SCALE GENOMIC DNA]</scope>
    <source>
        <strain evidence="2">LMG 26383,CCUG 61248,R- 45681</strain>
    </source>
</reference>
<sequence length="204" mass="21909">MIADAKAGAFAASTHCKRVRTMTESDHDGVRGAGAARPDRRRLILGAFGLTAAPWVSILDSKPAAAHHGWPGFDTSRLIYLAGAVSSEGTWGNPHSLFDVALAAPLPSSTPKLTVPPQLHDADDIRRVTNALSYSGPHKQLQIVIAPPAWSGRWGLGRALKIGEQFQAVGYINRTDDRLFRPVVFWYGDDAVPVNQLLGNSLPA</sequence>
<accession>A0A1H7ZPE9</accession>
<keyword evidence="2" id="KW-1185">Reference proteome</keyword>
<dbReference type="Proteomes" id="UP000199664">
    <property type="component" value="Unassembled WGS sequence"/>
</dbReference>
<dbReference type="STRING" id="1036779.SAMN04515666_11563"/>
<dbReference type="EMBL" id="FOAN01000015">
    <property type="protein sequence ID" value="SEM60492.1"/>
    <property type="molecule type" value="Genomic_DNA"/>
</dbReference>
<dbReference type="AlphaFoldDB" id="A0A1H7ZPE9"/>
<protein>
    <submittedName>
        <fullName evidence="1">Uncharacterized protein</fullName>
    </submittedName>
</protein>
<evidence type="ECO:0000313" key="1">
    <source>
        <dbReference type="EMBL" id="SEM60492.1"/>
    </source>
</evidence>
<gene>
    <name evidence="1" type="ORF">SAMN04515666_11563</name>
</gene>
<proteinExistence type="predicted"/>
<organism evidence="1 2">
    <name type="scientific">Bosea lupini</name>
    <dbReference type="NCBI Taxonomy" id="1036779"/>
    <lineage>
        <taxon>Bacteria</taxon>
        <taxon>Pseudomonadati</taxon>
        <taxon>Pseudomonadota</taxon>
        <taxon>Alphaproteobacteria</taxon>
        <taxon>Hyphomicrobiales</taxon>
        <taxon>Boseaceae</taxon>
        <taxon>Bosea</taxon>
    </lineage>
</organism>
<name>A0A1H7ZPE9_9HYPH</name>